<accession>F7QZJ3</accession>
<sequence>MKEALKKSRFLLELNAERMSGCYCFCPAFFKYSAVQPIQPNLRTKYHFLLICP</sequence>
<dbReference type="AlphaFoldDB" id="F7QZJ3"/>
<name>F7QZJ3_9LACO</name>
<dbReference type="EMBL" id="AFOJ01000003">
    <property type="protein sequence ID" value="EGM52914.1"/>
    <property type="molecule type" value="Genomic_DNA"/>
</dbReference>
<evidence type="ECO:0000313" key="1">
    <source>
        <dbReference type="EMBL" id="EGM52914.1"/>
    </source>
</evidence>
<gene>
    <name evidence="1" type="ORF">LRU_00849</name>
</gene>
<evidence type="ECO:0000313" key="2">
    <source>
        <dbReference type="Proteomes" id="UP000002971"/>
    </source>
</evidence>
<reference evidence="1 2" key="1">
    <citation type="journal article" date="2011" name="J. Bacteriol.">
        <title>Genome Sequence of Lactobacillus ruminis SPM0211, Isolated from a Fecal Sample from a Healthy Korean.</title>
        <authorList>
            <person name="Lee S."/>
            <person name="Cho Y.J."/>
            <person name="Lee A.H."/>
            <person name="Chun J."/>
            <person name="Ha N.J."/>
            <person name="Ko G."/>
        </authorList>
    </citation>
    <scope>NUCLEOTIDE SEQUENCE [LARGE SCALE GENOMIC DNA]</scope>
    <source>
        <strain evidence="1 2">SPM0211</strain>
    </source>
</reference>
<dbReference type="Proteomes" id="UP000002971">
    <property type="component" value="Unassembled WGS sequence"/>
</dbReference>
<protein>
    <submittedName>
        <fullName evidence="1">Uncharacterized protein</fullName>
    </submittedName>
</protein>
<comment type="caution">
    <text evidence="1">The sequence shown here is derived from an EMBL/GenBank/DDBJ whole genome shotgun (WGS) entry which is preliminary data.</text>
</comment>
<organism evidence="1 2">
    <name type="scientific">Ligilactobacillus ruminis SPM0211</name>
    <dbReference type="NCBI Taxonomy" id="1040964"/>
    <lineage>
        <taxon>Bacteria</taxon>
        <taxon>Bacillati</taxon>
        <taxon>Bacillota</taxon>
        <taxon>Bacilli</taxon>
        <taxon>Lactobacillales</taxon>
        <taxon>Lactobacillaceae</taxon>
        <taxon>Ligilactobacillus</taxon>
    </lineage>
</organism>
<proteinExistence type="predicted"/>